<evidence type="ECO:0000256" key="1">
    <source>
        <dbReference type="ARBA" id="ARBA00007577"/>
    </source>
</evidence>
<dbReference type="Gene3D" id="3.40.50.300">
    <property type="entry name" value="P-loop containing nucleotide triphosphate hydrolases"/>
    <property type="match status" value="1"/>
</dbReference>
<dbReference type="PANTHER" id="PTHR45136:SF2">
    <property type="entry name" value="ABC TRANSPORTER DOMAIN-CONTAINING PROTEIN"/>
    <property type="match status" value="1"/>
</dbReference>
<evidence type="ECO:0000256" key="4">
    <source>
        <dbReference type="ARBA" id="ARBA00022737"/>
    </source>
</evidence>
<dbReference type="SUPFAM" id="SSF52540">
    <property type="entry name" value="P-loop containing nucleoside triphosphate hydrolases"/>
    <property type="match status" value="1"/>
</dbReference>
<dbReference type="GO" id="GO:0005524">
    <property type="term" value="F:ATP binding"/>
    <property type="evidence" value="ECO:0007669"/>
    <property type="project" value="InterPro"/>
</dbReference>
<reference evidence="10 11" key="1">
    <citation type="submission" date="2019-09" db="EMBL/GenBank/DDBJ databases">
        <title>A chromosome-level genome assembly of the Chinese tupelo Nyssa sinensis.</title>
        <authorList>
            <person name="Yang X."/>
            <person name="Kang M."/>
            <person name="Yang Y."/>
            <person name="Xiong H."/>
            <person name="Wang M."/>
            <person name="Zhang Z."/>
            <person name="Wang Z."/>
            <person name="Wu H."/>
            <person name="Ma T."/>
            <person name="Liu J."/>
            <person name="Xi Z."/>
        </authorList>
    </citation>
    <scope>NUCLEOTIDE SEQUENCE [LARGE SCALE GENOMIC DNA]</scope>
    <source>
        <strain evidence="10">J267</strain>
        <tissue evidence="10">Leaf</tissue>
    </source>
</reference>
<organism evidence="10 11">
    <name type="scientific">Nyssa sinensis</name>
    <dbReference type="NCBI Taxonomy" id="561372"/>
    <lineage>
        <taxon>Eukaryota</taxon>
        <taxon>Viridiplantae</taxon>
        <taxon>Streptophyta</taxon>
        <taxon>Embryophyta</taxon>
        <taxon>Tracheophyta</taxon>
        <taxon>Spermatophyta</taxon>
        <taxon>Magnoliopsida</taxon>
        <taxon>eudicotyledons</taxon>
        <taxon>Gunneridae</taxon>
        <taxon>Pentapetalae</taxon>
        <taxon>asterids</taxon>
        <taxon>Cornales</taxon>
        <taxon>Nyssaceae</taxon>
        <taxon>Nyssa</taxon>
    </lineage>
</organism>
<comment type="similarity">
    <text evidence="1">Belongs to the ABC transporter superfamily. ABCB family. Multidrug resistance exporter (TC 3.A.1.201) subfamily.</text>
</comment>
<dbReference type="InterPro" id="IPR027417">
    <property type="entry name" value="P-loop_NTPase"/>
</dbReference>
<dbReference type="GO" id="GO:0140359">
    <property type="term" value="F:ABC-type transporter activity"/>
    <property type="evidence" value="ECO:0007669"/>
    <property type="project" value="InterPro"/>
</dbReference>
<evidence type="ECO:0000256" key="8">
    <source>
        <dbReference type="SAM" id="Phobius"/>
    </source>
</evidence>
<dbReference type="CDD" id="cd18577">
    <property type="entry name" value="ABC_6TM_Pgp_ABCB1_D1_like"/>
    <property type="match status" value="1"/>
</dbReference>
<evidence type="ECO:0000256" key="3">
    <source>
        <dbReference type="ARBA" id="ARBA00022692"/>
    </source>
</evidence>
<dbReference type="Proteomes" id="UP000325577">
    <property type="component" value="Linkage Group LG19"/>
</dbReference>
<evidence type="ECO:0000313" key="11">
    <source>
        <dbReference type="Proteomes" id="UP000325577"/>
    </source>
</evidence>
<keyword evidence="6 8" id="KW-0472">Membrane</keyword>
<sequence length="316" mass="34578">MRLKYMKAVIRQDVGYFDLQSTTTTEVITSVSSDTLVIQDAISEKVPNFLMNLSKFIGGYIFALVMVWRLALVAFPFVLLLVIPGFMYGRALMRLARKNMKEYNQAGSVAEQAIAYVRTVYSFVDERKTMKDFSEALQGTVKLGLKQGLAKGLALGSNGLVFAIWSFMIWYGSRMVMYHGAQGGNVYAVGSLIANGGQALGSAISNLKSLTEACSAGEHIVQVIERVPEIDPYNTKGEILPHISGSVEFKCVEFAYPSRPSTIVFQNLNLEVSTGKILALVGASGSGKSTIVSLLQRFYDPIGGEILLDRVNINKL</sequence>
<keyword evidence="11" id="KW-1185">Reference proteome</keyword>
<dbReference type="SUPFAM" id="SSF90123">
    <property type="entry name" value="ABC transporter transmembrane region"/>
    <property type="match status" value="1"/>
</dbReference>
<feature type="domain" description="ABC transmembrane type-1" evidence="9">
    <location>
        <begin position="1"/>
        <end position="212"/>
    </location>
</feature>
<dbReference type="InterPro" id="IPR011527">
    <property type="entry name" value="ABC1_TM_dom"/>
</dbReference>
<proteinExistence type="inferred from homology"/>
<evidence type="ECO:0000256" key="5">
    <source>
        <dbReference type="ARBA" id="ARBA00022989"/>
    </source>
</evidence>
<dbReference type="InterPro" id="IPR036640">
    <property type="entry name" value="ABC1_TM_sf"/>
</dbReference>
<keyword evidence="5 8" id="KW-1133">Transmembrane helix</keyword>
<dbReference type="AlphaFoldDB" id="A0A5J5AS28"/>
<evidence type="ECO:0000256" key="2">
    <source>
        <dbReference type="ARBA" id="ARBA00022448"/>
    </source>
</evidence>
<gene>
    <name evidence="10" type="ORF">F0562_033399</name>
</gene>
<dbReference type="Pfam" id="PF00005">
    <property type="entry name" value="ABC_tran"/>
    <property type="match status" value="1"/>
</dbReference>
<dbReference type="InterPro" id="IPR003439">
    <property type="entry name" value="ABC_transporter-like_ATP-bd"/>
</dbReference>
<feature type="transmembrane region" description="Helical" evidence="8">
    <location>
        <begin position="152"/>
        <end position="172"/>
    </location>
</feature>
<feature type="transmembrane region" description="Helical" evidence="8">
    <location>
        <begin position="49"/>
        <end position="68"/>
    </location>
</feature>
<dbReference type="EMBL" id="CM018042">
    <property type="protein sequence ID" value="KAA8533068.1"/>
    <property type="molecule type" value="Genomic_DNA"/>
</dbReference>
<evidence type="ECO:0000313" key="10">
    <source>
        <dbReference type="EMBL" id="KAA8533068.1"/>
    </source>
</evidence>
<evidence type="ECO:0000259" key="9">
    <source>
        <dbReference type="PROSITE" id="PS50929"/>
    </source>
</evidence>
<keyword evidence="2" id="KW-0813">Transport</keyword>
<dbReference type="GO" id="GO:0016020">
    <property type="term" value="C:membrane"/>
    <property type="evidence" value="ECO:0007669"/>
    <property type="project" value="InterPro"/>
</dbReference>
<keyword evidence="7" id="KW-0325">Glycoprotein</keyword>
<dbReference type="PANTHER" id="PTHR45136">
    <property type="entry name" value="ABC TRANSPORTER DOMAIN-CONTAINING PROTEIN"/>
    <property type="match status" value="1"/>
</dbReference>
<dbReference type="Gene3D" id="1.20.1560.10">
    <property type="entry name" value="ABC transporter type 1, transmembrane domain"/>
    <property type="match status" value="1"/>
</dbReference>
<evidence type="ECO:0000256" key="6">
    <source>
        <dbReference type="ARBA" id="ARBA00023136"/>
    </source>
</evidence>
<protein>
    <recommendedName>
        <fullName evidence="9">ABC transmembrane type-1 domain-containing protein</fullName>
    </recommendedName>
</protein>
<dbReference type="OrthoDB" id="6500128at2759"/>
<accession>A0A5J5AS28</accession>
<name>A0A5J5AS28_9ASTE</name>
<feature type="transmembrane region" description="Helical" evidence="8">
    <location>
        <begin position="74"/>
        <end position="93"/>
    </location>
</feature>
<evidence type="ECO:0000256" key="7">
    <source>
        <dbReference type="ARBA" id="ARBA00023180"/>
    </source>
</evidence>
<keyword evidence="4" id="KW-0677">Repeat</keyword>
<dbReference type="Pfam" id="PF00664">
    <property type="entry name" value="ABC_membrane"/>
    <property type="match status" value="1"/>
</dbReference>
<dbReference type="PROSITE" id="PS50929">
    <property type="entry name" value="ABC_TM1F"/>
    <property type="match status" value="1"/>
</dbReference>
<keyword evidence="3 8" id="KW-0812">Transmembrane</keyword>
<dbReference type="GO" id="GO:0016887">
    <property type="term" value="F:ATP hydrolysis activity"/>
    <property type="evidence" value="ECO:0007669"/>
    <property type="project" value="InterPro"/>
</dbReference>